<protein>
    <recommendedName>
        <fullName evidence="3">Glycosyltransferase</fullName>
    </recommendedName>
</protein>
<evidence type="ECO:0008006" key="3">
    <source>
        <dbReference type="Google" id="ProtNLM"/>
    </source>
</evidence>
<sequence length="260" mass="28445">MLRGTHVVIGTPCFGGTVHQAYMLSVLKLAHSALAQEVRFTLEMLGHDSLVTRSRNTLLARFMAKPEATHLLFIDADIAFEPEQVGRMLAADKELVAGLYPVKLARWDAAALTRLRQGEDPGSAPLDFVGLPCTGAEAEREGDFVTGTHAGTGFMLIRRDLVARMIAAYPGTRYRRIDAADPALPQGSECHALFDCMIEPETGTYLSEDFTFCRRWRALGGKVWLDTRGRLTHVGACDFAGDPALRIPGPREEVAMGRCA</sequence>
<dbReference type="InterPro" id="IPR029044">
    <property type="entry name" value="Nucleotide-diphossugar_trans"/>
</dbReference>
<dbReference type="EMBL" id="SKBM01000019">
    <property type="protein sequence ID" value="TCZ57287.1"/>
    <property type="molecule type" value="Genomic_DNA"/>
</dbReference>
<evidence type="ECO:0000313" key="1">
    <source>
        <dbReference type="EMBL" id="TCZ57287.1"/>
    </source>
</evidence>
<dbReference type="Proteomes" id="UP000295023">
    <property type="component" value="Unassembled WGS sequence"/>
</dbReference>
<reference evidence="1 2" key="1">
    <citation type="submission" date="2019-03" db="EMBL/GenBank/DDBJ databases">
        <title>Paracraurococcus aquatilis NE82 genome sequence.</title>
        <authorList>
            <person name="Zhao Y."/>
            <person name="Du Z."/>
        </authorList>
    </citation>
    <scope>NUCLEOTIDE SEQUENCE [LARGE SCALE GENOMIC DNA]</scope>
    <source>
        <strain evidence="1 2">NE82</strain>
    </source>
</reference>
<organism evidence="1 2">
    <name type="scientific">Roseicella aquatilis</name>
    <dbReference type="NCBI Taxonomy" id="2527868"/>
    <lineage>
        <taxon>Bacteria</taxon>
        <taxon>Pseudomonadati</taxon>
        <taxon>Pseudomonadota</taxon>
        <taxon>Alphaproteobacteria</taxon>
        <taxon>Acetobacterales</taxon>
        <taxon>Roseomonadaceae</taxon>
        <taxon>Roseicella</taxon>
    </lineage>
</organism>
<dbReference type="RefSeq" id="WP_132292715.1">
    <property type="nucleotide sequence ID" value="NZ_SKBM01000019.1"/>
</dbReference>
<accession>A0A4R4DD63</accession>
<dbReference type="OrthoDB" id="561165at2"/>
<comment type="caution">
    <text evidence="1">The sequence shown here is derived from an EMBL/GenBank/DDBJ whole genome shotgun (WGS) entry which is preliminary data.</text>
</comment>
<dbReference type="AlphaFoldDB" id="A0A4R4DD63"/>
<keyword evidence="2" id="KW-1185">Reference proteome</keyword>
<name>A0A4R4DD63_9PROT</name>
<dbReference type="SUPFAM" id="SSF53448">
    <property type="entry name" value="Nucleotide-diphospho-sugar transferases"/>
    <property type="match status" value="1"/>
</dbReference>
<gene>
    <name evidence="1" type="ORF">EXY23_18310</name>
</gene>
<evidence type="ECO:0000313" key="2">
    <source>
        <dbReference type="Proteomes" id="UP000295023"/>
    </source>
</evidence>
<proteinExistence type="predicted"/>